<keyword evidence="7" id="KW-0560">Oxidoreductase</keyword>
<keyword evidence="6" id="KW-0274">FAD</keyword>
<keyword evidence="5" id="KW-0831">Ubiquinone biosynthesis</keyword>
<comment type="cofactor">
    <cofactor evidence="1">
        <name>FAD</name>
        <dbReference type="ChEBI" id="CHEBI:57692"/>
    </cofactor>
</comment>
<keyword evidence="9" id="KW-0472">Membrane</keyword>
<dbReference type="InterPro" id="IPR018168">
    <property type="entry name" value="Ubi_Hdrlase_CS"/>
</dbReference>
<name>W6M6L0_9GAMM</name>
<gene>
    <name evidence="12" type="primary">visC</name>
    <name evidence="12" type="ORF">BN873_270050</name>
</gene>
<evidence type="ECO:0000313" key="12">
    <source>
        <dbReference type="EMBL" id="CDI02254.1"/>
    </source>
</evidence>
<evidence type="ECO:0000256" key="7">
    <source>
        <dbReference type="ARBA" id="ARBA00023002"/>
    </source>
</evidence>
<dbReference type="Proteomes" id="UP000035760">
    <property type="component" value="Unassembled WGS sequence"/>
</dbReference>
<protein>
    <submittedName>
        <fullName evidence="12">Oxidoreductase with FAD/NAD(P)-binding domain</fullName>
    </submittedName>
</protein>
<dbReference type="STRING" id="1400863.BN873_270050"/>
<dbReference type="HAMAP" id="MF_03193">
    <property type="entry name" value="COQ6_monooxygenase"/>
    <property type="match status" value="1"/>
</dbReference>
<accession>W6M6L0</accession>
<dbReference type="RefSeq" id="WP_048672225.1">
    <property type="nucleotide sequence ID" value="NZ_CBTJ020000033.1"/>
</dbReference>
<evidence type="ECO:0000256" key="3">
    <source>
        <dbReference type="ARBA" id="ARBA00005349"/>
    </source>
</evidence>
<dbReference type="GO" id="GO:0106364">
    <property type="term" value="F:4-hydroxy-3-all-trans-polyprenylbenzoate oxygenase activity"/>
    <property type="evidence" value="ECO:0007669"/>
    <property type="project" value="InterPro"/>
</dbReference>
<evidence type="ECO:0000256" key="6">
    <source>
        <dbReference type="ARBA" id="ARBA00022827"/>
    </source>
</evidence>
<proteinExistence type="inferred from homology"/>
<evidence type="ECO:0000256" key="2">
    <source>
        <dbReference type="ARBA" id="ARBA00004749"/>
    </source>
</evidence>
<dbReference type="AlphaFoldDB" id="W6M6L0"/>
<evidence type="ECO:0000256" key="4">
    <source>
        <dbReference type="ARBA" id="ARBA00022630"/>
    </source>
</evidence>
<dbReference type="PANTHER" id="PTHR43876:SF7">
    <property type="entry name" value="UBIQUINONE BIOSYNTHESIS MONOOXYGENASE COQ6, MITOCHONDRIAL"/>
    <property type="match status" value="1"/>
</dbReference>
<dbReference type="EMBL" id="CBTJ020000033">
    <property type="protein sequence ID" value="CDI02254.1"/>
    <property type="molecule type" value="Genomic_DNA"/>
</dbReference>
<evidence type="ECO:0000256" key="1">
    <source>
        <dbReference type="ARBA" id="ARBA00001974"/>
    </source>
</evidence>
<sequence length="408" mass="43935">MNDSNIDYDLVIAGGGMVGSALACALGDTDLRIALLEGMPLARVRPDAEADIRVSAISRASQRIFAAVGVWDAMVAWRVSPFREMRVWDATGSGQIHFDSADIGEPLLGWIIENRVIQFALLERVGQLSAVELLCPVVLESAQRVADHHWCVRLNDGRELTTRLLVGADGAQSMVRRLAEIATAGWDYGQKAVVANVATAEPHQETAWQRFLPTGPLAFLPLHDGRCSIVWSTSPQQADALLAMDEQAFRAALGEAFGWRLGAIVAIGARGAFPLRLQHSQHYVKPGLALIGDAAHVVHPLAGQGVNLGLLDAATLAEVIVDATASGQDFASWKTLRRYERWRKGDNLLMLAVMDGFKRLFGTSLPPVALIRTIGLNLTDAAGPLKNRIARQAMGLAGDLPRLARAAG</sequence>
<dbReference type="PRINTS" id="PR00420">
    <property type="entry name" value="RNGMNOXGNASE"/>
</dbReference>
<dbReference type="InterPro" id="IPR036188">
    <property type="entry name" value="FAD/NAD-bd_sf"/>
</dbReference>
<evidence type="ECO:0000256" key="9">
    <source>
        <dbReference type="ARBA" id="ARBA00023136"/>
    </source>
</evidence>
<reference evidence="12" key="1">
    <citation type="submission" date="2013-07" db="EMBL/GenBank/DDBJ databases">
        <authorList>
            <person name="McIlroy S."/>
        </authorList>
    </citation>
    <scope>NUCLEOTIDE SEQUENCE [LARGE SCALE GENOMIC DNA]</scope>
    <source>
        <strain evidence="12">Run_A_D11</strain>
    </source>
</reference>
<dbReference type="NCBIfam" id="TIGR01988">
    <property type="entry name" value="Ubi-OHases"/>
    <property type="match status" value="1"/>
</dbReference>
<dbReference type="InterPro" id="IPR010971">
    <property type="entry name" value="UbiH/COQ6"/>
</dbReference>
<comment type="similarity">
    <text evidence="3">Belongs to the UbiH/COQ6 family.</text>
</comment>
<organism evidence="12 13">
    <name type="scientific">Candidatus Competibacter denitrificans Run_A_D11</name>
    <dbReference type="NCBI Taxonomy" id="1400863"/>
    <lineage>
        <taxon>Bacteria</taxon>
        <taxon>Pseudomonadati</taxon>
        <taxon>Pseudomonadota</taxon>
        <taxon>Gammaproteobacteria</taxon>
        <taxon>Candidatus Competibacteraceae</taxon>
        <taxon>Candidatus Competibacter</taxon>
    </lineage>
</organism>
<keyword evidence="13" id="KW-1185">Reference proteome</keyword>
<dbReference type="OrthoDB" id="9769565at2"/>
<reference evidence="12" key="2">
    <citation type="submission" date="2014-03" db="EMBL/GenBank/DDBJ databases">
        <title>Candidatus Competibacter-lineage genomes retrieved from metagenomes reveal functional metabolic diversity.</title>
        <authorList>
            <person name="McIlroy S.J."/>
            <person name="Albertsen M."/>
            <person name="Andresen E.K."/>
            <person name="Saunders A.M."/>
            <person name="Kristiansen R."/>
            <person name="Stokholm-Bjerregaard M."/>
            <person name="Nielsen K.L."/>
            <person name="Nielsen P.H."/>
        </authorList>
    </citation>
    <scope>NUCLEOTIDE SEQUENCE</scope>
    <source>
        <strain evidence="12">Run_A_D11</strain>
    </source>
</reference>
<keyword evidence="4" id="KW-0285">Flavoprotein</keyword>
<dbReference type="Gene3D" id="3.50.50.60">
    <property type="entry name" value="FAD/NAD(P)-binding domain"/>
    <property type="match status" value="2"/>
</dbReference>
<evidence type="ECO:0000256" key="5">
    <source>
        <dbReference type="ARBA" id="ARBA00022688"/>
    </source>
</evidence>
<dbReference type="SUPFAM" id="SSF51905">
    <property type="entry name" value="FAD/NAD(P)-binding domain"/>
    <property type="match status" value="1"/>
</dbReference>
<evidence type="ECO:0000256" key="10">
    <source>
        <dbReference type="ARBA" id="ARBA00065734"/>
    </source>
</evidence>
<evidence type="ECO:0000256" key="8">
    <source>
        <dbReference type="ARBA" id="ARBA00023033"/>
    </source>
</evidence>
<comment type="caution">
    <text evidence="12">The sequence shown here is derived from an EMBL/GenBank/DDBJ whole genome shotgun (WGS) entry which is preliminary data.</text>
</comment>
<dbReference type="GO" id="GO:0110142">
    <property type="term" value="C:ubiquinone biosynthesis complex"/>
    <property type="evidence" value="ECO:0007669"/>
    <property type="project" value="UniProtKB-ARBA"/>
</dbReference>
<dbReference type="Pfam" id="PF01494">
    <property type="entry name" value="FAD_binding_3"/>
    <property type="match status" value="1"/>
</dbReference>
<dbReference type="InterPro" id="IPR051205">
    <property type="entry name" value="UbiH/COQ6_monooxygenase"/>
</dbReference>
<dbReference type="InterPro" id="IPR002938">
    <property type="entry name" value="FAD-bd"/>
</dbReference>
<evidence type="ECO:0000259" key="11">
    <source>
        <dbReference type="Pfam" id="PF01494"/>
    </source>
</evidence>
<comment type="subunit">
    <text evidence="10">Component of the Ubi complex metabolon, which regroups five ubiquinone biosynthesis proteins (UbiE, UbiF, UbiG, UbiH and UbiI) and two accessory factors (UbiK and the lipid-binding protein UbiJ).</text>
</comment>
<dbReference type="UniPathway" id="UPA00232"/>
<keyword evidence="8" id="KW-0503">Monooxygenase</keyword>
<dbReference type="PANTHER" id="PTHR43876">
    <property type="entry name" value="UBIQUINONE BIOSYNTHESIS MONOOXYGENASE COQ6, MITOCHONDRIAL"/>
    <property type="match status" value="1"/>
</dbReference>
<feature type="domain" description="FAD-binding" evidence="11">
    <location>
        <begin position="8"/>
        <end position="322"/>
    </location>
</feature>
<dbReference type="FunFam" id="3.50.50.60:FF:000021">
    <property type="entry name" value="Ubiquinone biosynthesis monooxygenase COQ6"/>
    <property type="match status" value="1"/>
</dbReference>
<dbReference type="GO" id="GO:0006744">
    <property type="term" value="P:ubiquinone biosynthetic process"/>
    <property type="evidence" value="ECO:0007669"/>
    <property type="project" value="UniProtKB-UniPathway"/>
</dbReference>
<dbReference type="PROSITE" id="PS01304">
    <property type="entry name" value="UBIH"/>
    <property type="match status" value="1"/>
</dbReference>
<evidence type="ECO:0000313" key="13">
    <source>
        <dbReference type="Proteomes" id="UP000035760"/>
    </source>
</evidence>
<dbReference type="GO" id="GO:0071949">
    <property type="term" value="F:FAD binding"/>
    <property type="evidence" value="ECO:0007669"/>
    <property type="project" value="InterPro"/>
</dbReference>
<comment type="pathway">
    <text evidence="2">Cofactor biosynthesis; ubiquinone biosynthesis.</text>
</comment>
<dbReference type="InterPro" id="IPR000689">
    <property type="entry name" value="UbQ_mOase_COQ6"/>
</dbReference>